<dbReference type="InterPro" id="IPR000120">
    <property type="entry name" value="Amidase"/>
</dbReference>
<sequence>MVSAFHFPEYDQLDGIALAEMVRLKEVTPLELVSAAVQRIDAGNGAINAVVHLLEREAKAQCEVLLADGPLSGVPLLVKDLLAEIQGCPTRNGSRLFAHYVAREDSQTIKRYRQAGLIFVGKTATPELGLHPYTESDATGATRNPWNLELSPGGSSGGACAAVAAGMTPIAHGSDGGGSIRLPASHCGVFGLKPTRGRSPCGPHFSELWQGLVVEHAVSKSVRDSAAMLDILIAGSDDADAYRWPAPAQSFLARIGDAPGRLRIAYTFKPFLGGDLSPDCRAALESSLKLLTDLGHEVVEAHPPLASPDQLCEAMLTLVCGEMASLVQNAGRMLDRVATFADFESGTWALARQGHILKAVDLARARELALHQGRIMSAFHEHYDVLVTPVANQLASKVGAFRLSPLEDRLSRRVLGKWGMDWPLRLGNRLAEHSRTVMEYMGWSTPFNMSGQPAMSVPLYWNETGLPIGTQFIAKMGNEALLLQLARSLEVARPWRHRSPPHSSAASSTQIK</sequence>
<accession>A0A5D3FZU5</accession>
<dbReference type="PANTHER" id="PTHR11895:SF7">
    <property type="entry name" value="GLUTAMYL-TRNA(GLN) AMIDOTRANSFERASE SUBUNIT A, MITOCHONDRIAL"/>
    <property type="match status" value="1"/>
</dbReference>
<reference evidence="3 5" key="1">
    <citation type="submission" date="2019-08" db="EMBL/GenBank/DDBJ databases">
        <title>Subclass B2 metallo-beta lactamase from Pseudomonas synxantha.</title>
        <authorList>
            <person name="Poirel L."/>
            <person name="Palmieri M."/>
            <person name="Masseron A."/>
            <person name="Perreten V."/>
            <person name="Nordman P."/>
        </authorList>
    </citation>
    <scope>NUCLEOTIDE SEQUENCE [LARGE SCALE GENOMIC DNA]</scope>
    <source>
        <strain evidence="3 5">MCP106</strain>
    </source>
</reference>
<dbReference type="SUPFAM" id="SSF75304">
    <property type="entry name" value="Amidase signature (AS) enzymes"/>
    <property type="match status" value="1"/>
</dbReference>
<gene>
    <name evidence="4" type="ORF">FXO26_00210</name>
    <name evidence="3" type="ORF">FXO26_28580</name>
</gene>
<dbReference type="InterPro" id="IPR036928">
    <property type="entry name" value="AS_sf"/>
</dbReference>
<comment type="caution">
    <text evidence="3">The sequence shown here is derived from an EMBL/GenBank/DDBJ whole genome shotgun (WGS) entry which is preliminary data.</text>
</comment>
<name>A0A5D3FZU5_9PSED</name>
<dbReference type="AlphaFoldDB" id="A0A5D3FZU5"/>
<dbReference type="Gene3D" id="3.90.1300.10">
    <property type="entry name" value="Amidase signature (AS) domain"/>
    <property type="match status" value="1"/>
</dbReference>
<evidence type="ECO:0000256" key="1">
    <source>
        <dbReference type="ARBA" id="ARBA00009199"/>
    </source>
</evidence>
<dbReference type="EMBL" id="VSRO01000022">
    <property type="protein sequence ID" value="TYK54277.1"/>
    <property type="molecule type" value="Genomic_DNA"/>
</dbReference>
<dbReference type="EMBL" id="VSRO01000001">
    <property type="protein sequence ID" value="TYK59572.1"/>
    <property type="molecule type" value="Genomic_DNA"/>
</dbReference>
<dbReference type="RefSeq" id="WP_148852240.1">
    <property type="nucleotide sequence ID" value="NZ_VSRO01000001.1"/>
</dbReference>
<dbReference type="PANTHER" id="PTHR11895">
    <property type="entry name" value="TRANSAMIDASE"/>
    <property type="match status" value="1"/>
</dbReference>
<evidence type="ECO:0000313" key="4">
    <source>
        <dbReference type="EMBL" id="TYK59572.1"/>
    </source>
</evidence>
<dbReference type="GO" id="GO:0003824">
    <property type="term" value="F:catalytic activity"/>
    <property type="evidence" value="ECO:0007669"/>
    <property type="project" value="InterPro"/>
</dbReference>
<protein>
    <submittedName>
        <fullName evidence="3">Amidase</fullName>
    </submittedName>
</protein>
<reference evidence="3 5" key="2">
    <citation type="submission" date="2019-08" db="EMBL/GenBank/DDBJ databases">
        <authorList>
            <person name="Brilhante M."/>
            <person name="Perreten V."/>
        </authorList>
    </citation>
    <scope>NUCLEOTIDE SEQUENCE [LARGE SCALE GENOMIC DNA]</scope>
    <source>
        <strain evidence="3 5">MCP106</strain>
    </source>
</reference>
<comment type="similarity">
    <text evidence="1">Belongs to the amidase family.</text>
</comment>
<feature type="domain" description="Amidase" evidence="2">
    <location>
        <begin position="31"/>
        <end position="483"/>
    </location>
</feature>
<organism evidence="3 5">
    <name type="scientific">Pseudomonas synxantha</name>
    <dbReference type="NCBI Taxonomy" id="47883"/>
    <lineage>
        <taxon>Bacteria</taxon>
        <taxon>Pseudomonadati</taxon>
        <taxon>Pseudomonadota</taxon>
        <taxon>Gammaproteobacteria</taxon>
        <taxon>Pseudomonadales</taxon>
        <taxon>Pseudomonadaceae</taxon>
        <taxon>Pseudomonas</taxon>
    </lineage>
</organism>
<evidence type="ECO:0000313" key="5">
    <source>
        <dbReference type="Proteomes" id="UP000324029"/>
    </source>
</evidence>
<evidence type="ECO:0000313" key="3">
    <source>
        <dbReference type="EMBL" id="TYK54277.1"/>
    </source>
</evidence>
<proteinExistence type="inferred from homology"/>
<evidence type="ECO:0000259" key="2">
    <source>
        <dbReference type="Pfam" id="PF01425"/>
    </source>
</evidence>
<dbReference type="Pfam" id="PF01425">
    <property type="entry name" value="Amidase"/>
    <property type="match status" value="1"/>
</dbReference>
<dbReference type="Proteomes" id="UP000324029">
    <property type="component" value="Unassembled WGS sequence"/>
</dbReference>
<dbReference type="InterPro" id="IPR023631">
    <property type="entry name" value="Amidase_dom"/>
</dbReference>